<evidence type="ECO:0000256" key="1">
    <source>
        <dbReference type="SAM" id="Phobius"/>
    </source>
</evidence>
<dbReference type="EMBL" id="JACYFG010000038">
    <property type="protein sequence ID" value="MBD5780786.1"/>
    <property type="molecule type" value="Genomic_DNA"/>
</dbReference>
<name>A0A927FBL7_9BACT</name>
<keyword evidence="4" id="KW-1185">Reference proteome</keyword>
<feature type="transmembrane region" description="Helical" evidence="1">
    <location>
        <begin position="221"/>
        <end position="241"/>
    </location>
</feature>
<keyword evidence="1" id="KW-1133">Transmembrane helix</keyword>
<proteinExistence type="predicted"/>
<protein>
    <recommendedName>
        <fullName evidence="5">EpsG family protein</fullName>
    </recommendedName>
</protein>
<evidence type="ECO:0000256" key="2">
    <source>
        <dbReference type="SAM" id="SignalP"/>
    </source>
</evidence>
<comment type="caution">
    <text evidence="3">The sequence shown here is derived from an EMBL/GenBank/DDBJ whole genome shotgun (WGS) entry which is preliminary data.</text>
</comment>
<sequence>MKRYLPHFLAALFFFSLLASKFDAQHGFSELAGFGQDYDRPQIPALRELEIYEKPDSTGYDGQFYVQIALDPTLSDPALAEAVDHPSYRARRILQPAFAYALGFGQPWLILQIHSLLNVASLALCGILLLRWLPAVSWENFARWAACIFSMGALESVRYSLADLPATTLALATIALLDSTRGKLAVAANALAALSKETSLINAATFLSPSESEPSTFKKRLLHGCIAGAIALASLGLWMLYVSSVFPLTVNASDNIGIPFAGIYRGLAESFQELAASGFSDRYFFRILAIAGLLFQFAYLLAKPSPRNRIWTLGILYGCLFLTLGDAVWRGYWAGCRIALPLTIAFNILLSSKNKAFFWSSLVLSNLTVAHAIIRWL</sequence>
<dbReference type="RefSeq" id="WP_191617896.1">
    <property type="nucleotide sequence ID" value="NZ_JACYFG010000038.1"/>
</dbReference>
<feature type="signal peptide" evidence="2">
    <location>
        <begin position="1"/>
        <end position="19"/>
    </location>
</feature>
<feature type="transmembrane region" description="Helical" evidence="1">
    <location>
        <begin position="108"/>
        <end position="133"/>
    </location>
</feature>
<evidence type="ECO:0000313" key="4">
    <source>
        <dbReference type="Proteomes" id="UP000622317"/>
    </source>
</evidence>
<feature type="transmembrane region" description="Helical" evidence="1">
    <location>
        <begin position="309"/>
        <end position="325"/>
    </location>
</feature>
<keyword evidence="1" id="KW-0472">Membrane</keyword>
<reference evidence="3" key="1">
    <citation type="submission" date="2020-09" db="EMBL/GenBank/DDBJ databases">
        <title>Pelagicoccus enzymogenes sp. nov. with an EPS production, isolated from marine sediment.</title>
        <authorList>
            <person name="Feng X."/>
        </authorList>
    </citation>
    <scope>NUCLEOTIDE SEQUENCE</scope>
    <source>
        <strain evidence="3">NFK12</strain>
    </source>
</reference>
<dbReference type="Proteomes" id="UP000622317">
    <property type="component" value="Unassembled WGS sequence"/>
</dbReference>
<accession>A0A927FBL7</accession>
<feature type="chain" id="PRO_5036873316" description="EpsG family protein" evidence="2">
    <location>
        <begin position="20"/>
        <end position="377"/>
    </location>
</feature>
<feature type="transmembrane region" description="Helical" evidence="1">
    <location>
        <begin position="357"/>
        <end position="374"/>
    </location>
</feature>
<keyword evidence="2" id="KW-0732">Signal</keyword>
<organism evidence="3 4">
    <name type="scientific">Pelagicoccus enzymogenes</name>
    <dbReference type="NCBI Taxonomy" id="2773457"/>
    <lineage>
        <taxon>Bacteria</taxon>
        <taxon>Pseudomonadati</taxon>
        <taxon>Verrucomicrobiota</taxon>
        <taxon>Opitutia</taxon>
        <taxon>Puniceicoccales</taxon>
        <taxon>Pelagicoccaceae</taxon>
        <taxon>Pelagicoccus</taxon>
    </lineage>
</organism>
<dbReference type="AlphaFoldDB" id="A0A927FBL7"/>
<evidence type="ECO:0008006" key="5">
    <source>
        <dbReference type="Google" id="ProtNLM"/>
    </source>
</evidence>
<feature type="transmembrane region" description="Helical" evidence="1">
    <location>
        <begin position="331"/>
        <end position="350"/>
    </location>
</feature>
<keyword evidence="1" id="KW-0812">Transmembrane</keyword>
<feature type="transmembrane region" description="Helical" evidence="1">
    <location>
        <begin position="283"/>
        <end position="302"/>
    </location>
</feature>
<evidence type="ECO:0000313" key="3">
    <source>
        <dbReference type="EMBL" id="MBD5780786.1"/>
    </source>
</evidence>
<gene>
    <name evidence="3" type="ORF">IEN85_14900</name>
</gene>